<feature type="transmembrane region" description="Helical" evidence="1">
    <location>
        <begin position="6"/>
        <end position="31"/>
    </location>
</feature>
<accession>A0A3S3SKH9</accession>
<proteinExistence type="predicted"/>
<organism evidence="2 3">
    <name type="scientific">Niallia taxi</name>
    <dbReference type="NCBI Taxonomy" id="2499688"/>
    <lineage>
        <taxon>Bacteria</taxon>
        <taxon>Bacillati</taxon>
        <taxon>Bacillota</taxon>
        <taxon>Bacilli</taxon>
        <taxon>Bacillales</taxon>
        <taxon>Bacillaceae</taxon>
        <taxon>Niallia</taxon>
    </lineage>
</organism>
<evidence type="ECO:0000313" key="2">
    <source>
        <dbReference type="EMBL" id="RVT62796.1"/>
    </source>
</evidence>
<keyword evidence="3" id="KW-1185">Reference proteome</keyword>
<reference evidence="2 3" key="1">
    <citation type="submission" date="2019-01" db="EMBL/GenBank/DDBJ databases">
        <title>Bacillus sp. M5HDSG1-1, whole genome shotgun sequence.</title>
        <authorList>
            <person name="Tuo L."/>
        </authorList>
    </citation>
    <scope>NUCLEOTIDE SEQUENCE [LARGE SCALE GENOMIC DNA]</scope>
    <source>
        <strain evidence="2 3">M5HDSG1-1</strain>
    </source>
</reference>
<keyword evidence="1" id="KW-0812">Transmembrane</keyword>
<sequence>MTNVTTYLGLFSLMQIFLPIILILIVLFFIVKTVKKYEKRADERLRLEKQHIESNQKQLDEIHQKIDNIEKMLKDIE</sequence>
<dbReference type="RefSeq" id="WP_127738748.1">
    <property type="nucleotide sequence ID" value="NZ_CAJCKN010000016.1"/>
</dbReference>
<evidence type="ECO:0000256" key="1">
    <source>
        <dbReference type="SAM" id="Phobius"/>
    </source>
</evidence>
<gene>
    <name evidence="2" type="ORF">EM808_13740</name>
</gene>
<dbReference type="AlphaFoldDB" id="A0A3S3SKH9"/>
<name>A0A3S3SKH9_9BACI</name>
<evidence type="ECO:0000313" key="3">
    <source>
        <dbReference type="Proteomes" id="UP000288024"/>
    </source>
</evidence>
<comment type="caution">
    <text evidence="2">The sequence shown here is derived from an EMBL/GenBank/DDBJ whole genome shotgun (WGS) entry which is preliminary data.</text>
</comment>
<dbReference type="EMBL" id="RZTZ01000004">
    <property type="protein sequence ID" value="RVT62796.1"/>
    <property type="molecule type" value="Genomic_DNA"/>
</dbReference>
<dbReference type="Proteomes" id="UP000288024">
    <property type="component" value="Unassembled WGS sequence"/>
</dbReference>
<keyword evidence="1" id="KW-1133">Transmembrane helix</keyword>
<keyword evidence="1" id="KW-0472">Membrane</keyword>
<protein>
    <submittedName>
        <fullName evidence="2">Uncharacterized protein</fullName>
    </submittedName>
</protein>